<keyword evidence="6" id="KW-0902">Two-component regulatory system</keyword>
<organism evidence="13 14">
    <name type="scientific">Candidatus Lambdaproteobacteria bacterium RIFOXYD2_FULL_56_26</name>
    <dbReference type="NCBI Taxonomy" id="1817773"/>
    <lineage>
        <taxon>Bacteria</taxon>
        <taxon>Pseudomonadati</taxon>
        <taxon>Pseudomonadota</taxon>
        <taxon>Candidatus Lambdaproteobacteria</taxon>
    </lineage>
</organism>
<dbReference type="FunFam" id="3.30.565.10:FF:000006">
    <property type="entry name" value="Sensor histidine kinase WalK"/>
    <property type="match status" value="1"/>
</dbReference>
<dbReference type="Gene3D" id="3.30.450.20">
    <property type="entry name" value="PAS domain"/>
    <property type="match status" value="2"/>
</dbReference>
<comment type="catalytic activity">
    <reaction evidence="1">
        <text>ATP + protein L-histidine = ADP + protein N-phospho-L-histidine.</text>
        <dbReference type="EC" id="2.7.13.3"/>
    </reaction>
</comment>
<dbReference type="SMART" id="SM00388">
    <property type="entry name" value="HisKA"/>
    <property type="match status" value="1"/>
</dbReference>
<dbReference type="InterPro" id="IPR000014">
    <property type="entry name" value="PAS"/>
</dbReference>
<reference evidence="13 14" key="1">
    <citation type="journal article" date="2016" name="Nat. Commun.">
        <title>Thousands of microbial genomes shed light on interconnected biogeochemical processes in an aquifer system.</title>
        <authorList>
            <person name="Anantharaman K."/>
            <person name="Brown C.T."/>
            <person name="Hug L.A."/>
            <person name="Sharon I."/>
            <person name="Castelle C.J."/>
            <person name="Probst A.J."/>
            <person name="Thomas B.C."/>
            <person name="Singh A."/>
            <person name="Wilkins M.J."/>
            <person name="Karaoz U."/>
            <person name="Brodie E.L."/>
            <person name="Williams K.H."/>
            <person name="Hubbard S.S."/>
            <person name="Banfield J.F."/>
        </authorList>
    </citation>
    <scope>NUCLEOTIDE SEQUENCE [LARGE SCALE GENOMIC DNA]</scope>
</reference>
<keyword evidence="9" id="KW-0812">Transmembrane</keyword>
<dbReference type="SUPFAM" id="SSF55874">
    <property type="entry name" value="ATPase domain of HSP90 chaperone/DNA topoisomerase II/histidine kinase"/>
    <property type="match status" value="1"/>
</dbReference>
<dbReference type="SUPFAM" id="SSF55785">
    <property type="entry name" value="PYP-like sensor domain (PAS domain)"/>
    <property type="match status" value="2"/>
</dbReference>
<dbReference type="SMART" id="SM00387">
    <property type="entry name" value="HATPase_c"/>
    <property type="match status" value="1"/>
</dbReference>
<protein>
    <recommendedName>
        <fullName evidence="2">histidine kinase</fullName>
        <ecNumber evidence="2">2.7.13.3</ecNumber>
    </recommendedName>
</protein>
<feature type="domain" description="Histidine kinase" evidence="10">
    <location>
        <begin position="518"/>
        <end position="731"/>
    </location>
</feature>
<dbReference type="SMART" id="SM00086">
    <property type="entry name" value="PAC"/>
    <property type="match status" value="2"/>
</dbReference>
<name>A0A1F6GLJ1_9PROT</name>
<dbReference type="EC" id="2.7.13.3" evidence="2"/>
<accession>A0A1F6GLJ1</accession>
<evidence type="ECO:0000256" key="5">
    <source>
        <dbReference type="ARBA" id="ARBA00022777"/>
    </source>
</evidence>
<evidence type="ECO:0000256" key="6">
    <source>
        <dbReference type="ARBA" id="ARBA00023012"/>
    </source>
</evidence>
<comment type="caution">
    <text evidence="13">The sequence shown here is derived from an EMBL/GenBank/DDBJ whole genome shotgun (WGS) entry which is preliminary data.</text>
</comment>
<evidence type="ECO:0000256" key="3">
    <source>
        <dbReference type="ARBA" id="ARBA00022553"/>
    </source>
</evidence>
<dbReference type="CDD" id="cd00082">
    <property type="entry name" value="HisKA"/>
    <property type="match status" value="1"/>
</dbReference>
<dbReference type="PROSITE" id="PS50113">
    <property type="entry name" value="PAC"/>
    <property type="match status" value="2"/>
</dbReference>
<evidence type="ECO:0000259" key="11">
    <source>
        <dbReference type="PROSITE" id="PS50112"/>
    </source>
</evidence>
<feature type="transmembrane region" description="Helical" evidence="9">
    <location>
        <begin position="6"/>
        <end position="28"/>
    </location>
</feature>
<keyword evidence="3" id="KW-0597">Phosphoprotein</keyword>
<gene>
    <name evidence="13" type="ORF">A2557_13005</name>
</gene>
<dbReference type="InterPro" id="IPR003594">
    <property type="entry name" value="HATPase_dom"/>
</dbReference>
<dbReference type="GO" id="GO:0009927">
    <property type="term" value="F:histidine phosphotransfer kinase activity"/>
    <property type="evidence" value="ECO:0007669"/>
    <property type="project" value="TreeGrafter"/>
</dbReference>
<dbReference type="NCBIfam" id="TIGR00229">
    <property type="entry name" value="sensory_box"/>
    <property type="match status" value="2"/>
</dbReference>
<keyword evidence="4" id="KW-0808">Transferase</keyword>
<proteinExistence type="predicted"/>
<dbReference type="AlphaFoldDB" id="A0A1F6GLJ1"/>
<dbReference type="PROSITE" id="PS50112">
    <property type="entry name" value="PAS"/>
    <property type="match status" value="1"/>
</dbReference>
<dbReference type="InterPro" id="IPR001610">
    <property type="entry name" value="PAC"/>
</dbReference>
<keyword evidence="9" id="KW-1133">Transmembrane helix</keyword>
<feature type="domain" description="PAC" evidence="12">
    <location>
        <begin position="423"/>
        <end position="475"/>
    </location>
</feature>
<dbReference type="Gene3D" id="1.10.287.130">
    <property type="match status" value="1"/>
</dbReference>
<evidence type="ECO:0000256" key="1">
    <source>
        <dbReference type="ARBA" id="ARBA00000085"/>
    </source>
</evidence>
<dbReference type="PRINTS" id="PR00344">
    <property type="entry name" value="BCTRLSENSOR"/>
</dbReference>
<dbReference type="Gene3D" id="3.30.565.10">
    <property type="entry name" value="Histidine kinase-like ATPase, C-terminal domain"/>
    <property type="match status" value="1"/>
</dbReference>
<dbReference type="Pfam" id="PF13426">
    <property type="entry name" value="PAS_9"/>
    <property type="match status" value="2"/>
</dbReference>
<evidence type="ECO:0000256" key="7">
    <source>
        <dbReference type="ARBA" id="ARBA00023136"/>
    </source>
</evidence>
<dbReference type="InterPro" id="IPR004358">
    <property type="entry name" value="Sig_transdc_His_kin-like_C"/>
</dbReference>
<dbReference type="InterPro" id="IPR003661">
    <property type="entry name" value="HisK_dim/P_dom"/>
</dbReference>
<dbReference type="Proteomes" id="UP000177583">
    <property type="component" value="Unassembled WGS sequence"/>
</dbReference>
<feature type="domain" description="PAS" evidence="11">
    <location>
        <begin position="350"/>
        <end position="420"/>
    </location>
</feature>
<dbReference type="PROSITE" id="PS50109">
    <property type="entry name" value="HIS_KIN"/>
    <property type="match status" value="1"/>
</dbReference>
<dbReference type="GO" id="GO:0000155">
    <property type="term" value="F:phosphorelay sensor kinase activity"/>
    <property type="evidence" value="ECO:0007669"/>
    <property type="project" value="InterPro"/>
</dbReference>
<evidence type="ECO:0000256" key="9">
    <source>
        <dbReference type="SAM" id="Phobius"/>
    </source>
</evidence>
<keyword evidence="7 9" id="KW-0472">Membrane</keyword>
<dbReference type="InterPro" id="IPR036097">
    <property type="entry name" value="HisK_dim/P_sf"/>
</dbReference>
<dbReference type="Pfam" id="PF02518">
    <property type="entry name" value="HATPase_c"/>
    <property type="match status" value="1"/>
</dbReference>
<dbReference type="FunFam" id="1.10.287.130:FF:000001">
    <property type="entry name" value="Two-component sensor histidine kinase"/>
    <property type="match status" value="1"/>
</dbReference>
<dbReference type="Pfam" id="PF00512">
    <property type="entry name" value="HisKA"/>
    <property type="match status" value="1"/>
</dbReference>
<feature type="transmembrane region" description="Helical" evidence="9">
    <location>
        <begin position="153"/>
        <end position="172"/>
    </location>
</feature>
<dbReference type="InterPro" id="IPR035965">
    <property type="entry name" value="PAS-like_dom_sf"/>
</dbReference>
<dbReference type="PANTHER" id="PTHR43047">
    <property type="entry name" value="TWO-COMPONENT HISTIDINE PROTEIN KINASE"/>
    <property type="match status" value="1"/>
</dbReference>
<keyword evidence="5" id="KW-0418">Kinase</keyword>
<evidence type="ECO:0000256" key="2">
    <source>
        <dbReference type="ARBA" id="ARBA00012438"/>
    </source>
</evidence>
<sequence length="736" mass="82391">MIKGLWRYPFYWFLVLLAFPLLVTGWYADQGLVRFQDELAERWLKQKVDQELAAFHGSPEALAGWVVLPREAERVFWIGSQGTVQGQSPPVPGEPPGLEQTVLELAQGAAVGQKPSWPWVVRPLDNLGLPGQQLVYFSSAQALQDSLLPFRRFFWTMVVLGGLAACSAALYFKTRVQTPIALILKKNKDFQLTGNVQAAQIDPSLIGSHDLGEIMHSRNQVLELTFLERARNEIIFNSLHDALFVFSPDRKILKVNFPAAMLLQRSEAELRGLQVEDLVAQLDQPWLKLWWNNYGFASSHPTFEARFRTKDGAELPVLCSAEMLINPLGQFDGMLLVCRDLSQAKALQQKVDLLSLVTEQSPVGVMVLNQVGEVTYVNPALERITGQSGSELTGKPAFFFAPSPRSEASRLALLEAFRQKSPWTGDFEARRAGGEPYWERVMLVPVGDGQGRDLGVTLLREEITESKKLESLLQETNRELEKKVEDRVKELKAAKEDLEKANASLQSLDKLKDEFLATVSHELRTPLAGMIGYAESMLDVPMEPELRERFLRVILSEGERLSLLINEVLDLSAIAAGKLEFHFARLDLDTLLAQVCESLSSLSGAKSIALVWEPSRIQFDGDNNRMIQLLVNLVGNAIKFSPEGKQVRLFAESEENTFLLKVEDQGLGIPPAALEQIFDRFKQIESPMTQKKGTGLGLTLARMIVEAHNGKIWAENCHPGARFLCRLPYLQETVHV</sequence>
<evidence type="ECO:0000256" key="8">
    <source>
        <dbReference type="SAM" id="Coils"/>
    </source>
</evidence>
<dbReference type="SMART" id="SM00091">
    <property type="entry name" value="PAS"/>
    <property type="match status" value="2"/>
</dbReference>
<dbReference type="InterPro" id="IPR005467">
    <property type="entry name" value="His_kinase_dom"/>
</dbReference>
<evidence type="ECO:0000259" key="12">
    <source>
        <dbReference type="PROSITE" id="PS50113"/>
    </source>
</evidence>
<dbReference type="CDD" id="cd00075">
    <property type="entry name" value="HATPase"/>
    <property type="match status" value="1"/>
</dbReference>
<feature type="domain" description="PAC" evidence="12">
    <location>
        <begin position="301"/>
        <end position="353"/>
    </location>
</feature>
<dbReference type="InterPro" id="IPR036890">
    <property type="entry name" value="HATPase_C_sf"/>
</dbReference>
<evidence type="ECO:0000256" key="4">
    <source>
        <dbReference type="ARBA" id="ARBA00022679"/>
    </source>
</evidence>
<evidence type="ECO:0000313" key="13">
    <source>
        <dbReference type="EMBL" id="OGG98930.1"/>
    </source>
</evidence>
<dbReference type="GO" id="GO:0005886">
    <property type="term" value="C:plasma membrane"/>
    <property type="evidence" value="ECO:0007669"/>
    <property type="project" value="TreeGrafter"/>
</dbReference>
<keyword evidence="8" id="KW-0175">Coiled coil</keyword>
<dbReference type="PANTHER" id="PTHR43047:SF72">
    <property type="entry name" value="OSMOSENSING HISTIDINE PROTEIN KINASE SLN1"/>
    <property type="match status" value="1"/>
</dbReference>
<dbReference type="InterPro" id="IPR000700">
    <property type="entry name" value="PAS-assoc_C"/>
</dbReference>
<evidence type="ECO:0000259" key="10">
    <source>
        <dbReference type="PROSITE" id="PS50109"/>
    </source>
</evidence>
<dbReference type="EMBL" id="MFNF01000065">
    <property type="protein sequence ID" value="OGG98930.1"/>
    <property type="molecule type" value="Genomic_DNA"/>
</dbReference>
<feature type="coiled-coil region" evidence="8">
    <location>
        <begin position="459"/>
        <end position="511"/>
    </location>
</feature>
<dbReference type="CDD" id="cd00130">
    <property type="entry name" value="PAS"/>
    <property type="match status" value="2"/>
</dbReference>
<evidence type="ECO:0000313" key="14">
    <source>
        <dbReference type="Proteomes" id="UP000177583"/>
    </source>
</evidence>
<dbReference type="SUPFAM" id="SSF47384">
    <property type="entry name" value="Homodimeric domain of signal transducing histidine kinase"/>
    <property type="match status" value="1"/>
</dbReference>